<gene>
    <name evidence="2" type="ORF">GMRT_12628</name>
</gene>
<feature type="transmembrane region" description="Helical" evidence="1">
    <location>
        <begin position="85"/>
        <end position="105"/>
    </location>
</feature>
<dbReference type="VEuPathDB" id="GiardiaDB:GMRT_12628"/>
<keyword evidence="3" id="KW-1185">Reference proteome</keyword>
<dbReference type="OrthoDB" id="10249353at2759"/>
<organism evidence="2 3">
    <name type="scientific">Giardia muris</name>
    <dbReference type="NCBI Taxonomy" id="5742"/>
    <lineage>
        <taxon>Eukaryota</taxon>
        <taxon>Metamonada</taxon>
        <taxon>Diplomonadida</taxon>
        <taxon>Hexamitidae</taxon>
        <taxon>Giardiinae</taxon>
        <taxon>Giardia</taxon>
    </lineage>
</organism>
<dbReference type="EMBL" id="VDLU01000002">
    <property type="protein sequence ID" value="TNJ28496.1"/>
    <property type="molecule type" value="Genomic_DNA"/>
</dbReference>
<dbReference type="AlphaFoldDB" id="A0A4Z1SRK2"/>
<dbReference type="Proteomes" id="UP000315496">
    <property type="component" value="Chromosome 2"/>
</dbReference>
<feature type="transmembrane region" description="Helical" evidence="1">
    <location>
        <begin position="111"/>
        <end position="132"/>
    </location>
</feature>
<name>A0A4Z1SRK2_GIAMU</name>
<accession>A0A4Z1SRK2</accession>
<evidence type="ECO:0000313" key="3">
    <source>
        <dbReference type="Proteomes" id="UP000315496"/>
    </source>
</evidence>
<sequence length="286" mass="32147">MLIPETAFLFNKLEAIGQRLGVVYRLGAYFICFQCDAYQFRTVLENAAFQFRISPAMSMTFFFIDVTINSIIARGVIGLSETYNLGGYLANFPYLFFFLFFLLFIHADKDVAYTPVSNTPYLLIMSCLGYVLDAISKSLVAELLYLKHASSMIFPFVICFCGRPLWRGALKLLACMTAPDPLRSELLTTHFPSDSIMDNVNVQVVRGIVFGLLYVSLRWVSSTLAQLVCGAIDGLNAVIYVVYYIKYKSFEVGSVYRIILHRTALTAMATNKRLLRLPLPSLSKAA</sequence>
<keyword evidence="1" id="KW-0812">Transmembrane</keyword>
<protein>
    <submittedName>
        <fullName evidence="2">Uncharacterized protein</fullName>
    </submittedName>
</protein>
<feature type="transmembrane region" description="Helical" evidence="1">
    <location>
        <begin position="224"/>
        <end position="245"/>
    </location>
</feature>
<evidence type="ECO:0000256" key="1">
    <source>
        <dbReference type="SAM" id="Phobius"/>
    </source>
</evidence>
<reference evidence="2 3" key="1">
    <citation type="submission" date="2019-05" db="EMBL/GenBank/DDBJ databases">
        <title>The compact genome of Giardia muris reveals important steps in the evolution of intestinal protozoan parasites.</title>
        <authorList>
            <person name="Xu F."/>
            <person name="Jimenez-Gonzalez A."/>
            <person name="Einarsson E."/>
            <person name="Astvaldsson A."/>
            <person name="Peirasmaki D."/>
            <person name="Eckmann L."/>
            <person name="Andersson J.O."/>
            <person name="Svard S.G."/>
            <person name="Jerlstrom-Hultqvist J."/>
        </authorList>
    </citation>
    <scope>NUCLEOTIDE SEQUENCE [LARGE SCALE GENOMIC DNA]</scope>
    <source>
        <strain evidence="2 3">Roberts-Thomson</strain>
    </source>
</reference>
<comment type="caution">
    <text evidence="2">The sequence shown here is derived from an EMBL/GenBank/DDBJ whole genome shotgun (WGS) entry which is preliminary data.</text>
</comment>
<feature type="transmembrane region" description="Helical" evidence="1">
    <location>
        <begin position="144"/>
        <end position="166"/>
    </location>
</feature>
<keyword evidence="1" id="KW-0472">Membrane</keyword>
<evidence type="ECO:0000313" key="2">
    <source>
        <dbReference type="EMBL" id="TNJ28496.1"/>
    </source>
</evidence>
<keyword evidence="1" id="KW-1133">Transmembrane helix</keyword>
<feature type="transmembrane region" description="Helical" evidence="1">
    <location>
        <begin position="53"/>
        <end position="73"/>
    </location>
</feature>
<proteinExistence type="predicted"/>